<organism evidence="3 4">
    <name type="scientific">Cuscuta australis</name>
    <dbReference type="NCBI Taxonomy" id="267555"/>
    <lineage>
        <taxon>Eukaryota</taxon>
        <taxon>Viridiplantae</taxon>
        <taxon>Streptophyta</taxon>
        <taxon>Embryophyta</taxon>
        <taxon>Tracheophyta</taxon>
        <taxon>Spermatophyta</taxon>
        <taxon>Magnoliopsida</taxon>
        <taxon>eudicotyledons</taxon>
        <taxon>Gunneridae</taxon>
        <taxon>Pentapetalae</taxon>
        <taxon>asterids</taxon>
        <taxon>lamiids</taxon>
        <taxon>Solanales</taxon>
        <taxon>Convolvulaceae</taxon>
        <taxon>Cuscuteae</taxon>
        <taxon>Cuscuta</taxon>
        <taxon>Cuscuta subgen. Grammica</taxon>
        <taxon>Cuscuta sect. Cleistogrammica</taxon>
    </lineage>
</organism>
<comment type="caution">
    <text evidence="3">The sequence shown here is derived from an EMBL/GenBank/DDBJ whole genome shotgun (WGS) entry which is preliminary data.</text>
</comment>
<gene>
    <name evidence="3" type="ORF">DM860_011706</name>
</gene>
<evidence type="ECO:0000313" key="3">
    <source>
        <dbReference type="EMBL" id="RAL44429.1"/>
    </source>
</evidence>
<keyword evidence="1" id="KW-0472">Membrane</keyword>
<protein>
    <recommendedName>
        <fullName evidence="5">Legume lectin domain-containing protein</fullName>
    </recommendedName>
</protein>
<keyword evidence="2" id="KW-0732">Signal</keyword>
<dbReference type="PANTHER" id="PTHR33512:SF1">
    <property type="entry name" value="PROTEIN, PUTATIVE (DUF1191)-RELATED"/>
    <property type="match status" value="1"/>
</dbReference>
<keyword evidence="1" id="KW-1133">Transmembrane helix</keyword>
<name>A0A328DJC1_9ASTE</name>
<keyword evidence="1" id="KW-0812">Transmembrane</keyword>
<feature type="signal peptide" evidence="2">
    <location>
        <begin position="1"/>
        <end position="28"/>
    </location>
</feature>
<dbReference type="EMBL" id="NQVE01000143">
    <property type="protein sequence ID" value="RAL44429.1"/>
    <property type="molecule type" value="Genomic_DNA"/>
</dbReference>
<sequence length="321" mass="35339">MSISVGKMSSHFLSLTLQLLISFVSTKSQSIKSSHLLDLLIRDYTFQSYRHKPFKTGKVNPVRLPPANFTGITVDAVRFRCGSLRRYGATVAEFRVPPGPAFQRCSKRLMLIRQDLGPNWSKVYYDDYELSGYALVSPVLGLLAYNAGDDDDDNNSTTSDNHNPRVPFEIGITRTGHEEPITVDFTDTAVIGRPPSRGTVPLCASFGRDGEVTMAEMASRDDRRRVCVAGGTGHFGLVVEAPTMPWKGKYDRDEKKKVVSRGKMVIGGSFGVALGAFLMGLLVVAVMVKAKNRARMAEELVRKAYEEEALQVSMAGLHTTP</sequence>
<accession>A0A328DJC1</accession>
<feature type="transmembrane region" description="Helical" evidence="1">
    <location>
        <begin position="264"/>
        <end position="288"/>
    </location>
</feature>
<evidence type="ECO:0008006" key="5">
    <source>
        <dbReference type="Google" id="ProtNLM"/>
    </source>
</evidence>
<dbReference type="Pfam" id="PF06697">
    <property type="entry name" value="DUF1191"/>
    <property type="match status" value="1"/>
</dbReference>
<dbReference type="AlphaFoldDB" id="A0A328DJC1"/>
<dbReference type="GO" id="GO:0016020">
    <property type="term" value="C:membrane"/>
    <property type="evidence" value="ECO:0007669"/>
    <property type="project" value="TreeGrafter"/>
</dbReference>
<keyword evidence="4" id="KW-1185">Reference proteome</keyword>
<evidence type="ECO:0000256" key="2">
    <source>
        <dbReference type="SAM" id="SignalP"/>
    </source>
</evidence>
<dbReference type="Proteomes" id="UP000249390">
    <property type="component" value="Unassembled WGS sequence"/>
</dbReference>
<feature type="chain" id="PRO_5016416906" description="Legume lectin domain-containing protein" evidence="2">
    <location>
        <begin position="29"/>
        <end position="321"/>
    </location>
</feature>
<dbReference type="InterPro" id="IPR010605">
    <property type="entry name" value="DUF1191"/>
</dbReference>
<evidence type="ECO:0000256" key="1">
    <source>
        <dbReference type="SAM" id="Phobius"/>
    </source>
</evidence>
<dbReference type="PANTHER" id="PTHR33512">
    <property type="entry name" value="PROTEIN, PUTATIVE (DUF1191)-RELATED"/>
    <property type="match status" value="1"/>
</dbReference>
<evidence type="ECO:0000313" key="4">
    <source>
        <dbReference type="Proteomes" id="UP000249390"/>
    </source>
</evidence>
<proteinExistence type="predicted"/>
<reference evidence="3 4" key="1">
    <citation type="submission" date="2018-06" db="EMBL/GenBank/DDBJ databases">
        <title>The Genome of Cuscuta australis (Dodder) Provides Insight into the Evolution of Plant Parasitism.</title>
        <authorList>
            <person name="Liu H."/>
        </authorList>
    </citation>
    <scope>NUCLEOTIDE SEQUENCE [LARGE SCALE GENOMIC DNA]</scope>
    <source>
        <strain evidence="4">cv. Yunnan</strain>
        <tissue evidence="3">Vines</tissue>
    </source>
</reference>